<dbReference type="InterPro" id="IPR036249">
    <property type="entry name" value="Thioredoxin-like_sf"/>
</dbReference>
<evidence type="ECO:0000259" key="6">
    <source>
        <dbReference type="Pfam" id="PF07976"/>
    </source>
</evidence>
<dbReference type="InterPro" id="IPR002938">
    <property type="entry name" value="FAD-bd"/>
</dbReference>
<dbReference type="Gene3D" id="3.50.50.60">
    <property type="entry name" value="FAD/NAD(P)-binding domain"/>
    <property type="match status" value="1"/>
</dbReference>
<dbReference type="InterPro" id="IPR036188">
    <property type="entry name" value="FAD/NAD-bd_sf"/>
</dbReference>
<feature type="domain" description="FAD-binding" evidence="5">
    <location>
        <begin position="8"/>
        <end position="375"/>
    </location>
</feature>
<evidence type="ECO:0000256" key="1">
    <source>
        <dbReference type="ARBA" id="ARBA00007801"/>
    </source>
</evidence>
<dbReference type="Gene3D" id="3.30.9.10">
    <property type="entry name" value="D-Amino Acid Oxidase, subunit A, domain 2"/>
    <property type="match status" value="1"/>
</dbReference>
<dbReference type="PANTHER" id="PTHR43004">
    <property type="entry name" value="TRK SYSTEM POTASSIUM UPTAKE PROTEIN"/>
    <property type="match status" value="1"/>
</dbReference>
<evidence type="ECO:0000259" key="5">
    <source>
        <dbReference type="Pfam" id="PF01494"/>
    </source>
</evidence>
<keyword evidence="8" id="KW-1185">Reference proteome</keyword>
<reference evidence="7 8" key="1">
    <citation type="submission" date="2019-04" db="EMBL/GenBank/DDBJ databases">
        <authorList>
            <consortium name="DOE Joint Genome Institute"/>
            <person name="Mondo S."/>
            <person name="Kjaerbolling I."/>
            <person name="Vesth T."/>
            <person name="Frisvad J.C."/>
            <person name="Nybo J.L."/>
            <person name="Theobald S."/>
            <person name="Kildgaard S."/>
            <person name="Isbrandt T."/>
            <person name="Kuo A."/>
            <person name="Sato A."/>
            <person name="Lyhne E.K."/>
            <person name="Kogle M.E."/>
            <person name="Wiebenga A."/>
            <person name="Kun R.S."/>
            <person name="Lubbers R.J."/>
            <person name="Makela M.R."/>
            <person name="Barry K."/>
            <person name="Chovatia M."/>
            <person name="Clum A."/>
            <person name="Daum C."/>
            <person name="Haridas S."/>
            <person name="He G."/>
            <person name="LaButti K."/>
            <person name="Lipzen A."/>
            <person name="Riley R."/>
            <person name="Salamov A."/>
            <person name="Simmons B.A."/>
            <person name="Magnuson J.K."/>
            <person name="Henrissat B."/>
            <person name="Mortensen U.H."/>
            <person name="Larsen T.O."/>
            <person name="Devries R.P."/>
            <person name="Grigoriev I.V."/>
            <person name="Machida M."/>
            <person name="Baker S.E."/>
            <person name="Andersen M.R."/>
            <person name="Cantor M.N."/>
            <person name="Hua S.X."/>
        </authorList>
    </citation>
    <scope>NUCLEOTIDE SEQUENCE [LARGE SCALE GENOMIC DNA]</scope>
    <source>
        <strain evidence="7 8">CBS 117616</strain>
    </source>
</reference>
<dbReference type="PRINTS" id="PR00420">
    <property type="entry name" value="RNGMNOXGNASE"/>
</dbReference>
<keyword evidence="4" id="KW-0560">Oxidoreductase</keyword>
<dbReference type="SUPFAM" id="SSF52833">
    <property type="entry name" value="Thioredoxin-like"/>
    <property type="match status" value="1"/>
</dbReference>
<dbReference type="PANTHER" id="PTHR43004:SF20">
    <property type="entry name" value="2-MONOOXYGENASE, PUTATIVE (AFU_ORTHOLOGUE AFUA_1G13660)-RELATED"/>
    <property type="match status" value="1"/>
</dbReference>
<comment type="similarity">
    <text evidence="1">Belongs to the PheA/TfdB FAD monooxygenase family.</text>
</comment>
<protein>
    <submittedName>
        <fullName evidence="7">FAD binding domain-containing protein</fullName>
    </submittedName>
</protein>
<evidence type="ECO:0000256" key="2">
    <source>
        <dbReference type="ARBA" id="ARBA00022630"/>
    </source>
</evidence>
<evidence type="ECO:0000313" key="8">
    <source>
        <dbReference type="Proteomes" id="UP000325395"/>
    </source>
</evidence>
<dbReference type="InterPro" id="IPR050641">
    <property type="entry name" value="RIFMO-like"/>
</dbReference>
<keyword evidence="3" id="KW-0274">FAD</keyword>
<dbReference type="SUPFAM" id="SSF51905">
    <property type="entry name" value="FAD/NAD(P)-binding domain"/>
    <property type="match status" value="1"/>
</dbReference>
<dbReference type="Proteomes" id="UP000325395">
    <property type="component" value="Unassembled WGS sequence"/>
</dbReference>
<organism evidence="7 8">
    <name type="scientific">Aspergillus pseudocaelatus</name>
    <dbReference type="NCBI Taxonomy" id="1825620"/>
    <lineage>
        <taxon>Eukaryota</taxon>
        <taxon>Fungi</taxon>
        <taxon>Dikarya</taxon>
        <taxon>Ascomycota</taxon>
        <taxon>Pezizomycotina</taxon>
        <taxon>Eurotiomycetes</taxon>
        <taxon>Eurotiomycetidae</taxon>
        <taxon>Eurotiales</taxon>
        <taxon>Aspergillaceae</taxon>
        <taxon>Aspergillus</taxon>
        <taxon>Aspergillus subgen. Circumdati</taxon>
    </lineage>
</organism>
<feature type="domain" description="Phenol hydroxylase-like C-terminal dimerisation" evidence="6">
    <location>
        <begin position="412"/>
        <end position="604"/>
    </location>
</feature>
<gene>
    <name evidence="7" type="ORF">BDV36DRAFT_304747</name>
</gene>
<sequence length="607" mass="67619">MISNDSYTDLLIIGAGPAGLMAACWASQYAMTARLIDQKSERTKAGHADGINSRTMEILDSFGVADIVMRQAVGNMDASYWGVDEKTGNIRRIKCQPSQPQELSRFDQMLLNQGAVEQILIDYLDSKGRVHVERGRKAEDLELPGRSGQNGDDEFPVHVRVVSTNGEDGQCDNAEVIHARYVIACDGAQSWTSAQLNVNFDIWKTESTWGVMDIVPDTDFPDIRRACAIQSGDGGSMMVVPRENNLVRFYLQMNGGEGRSPNGPEKSEGSLEDLIDMAEETLKPYKLTYKHCDWWSLYPIGRRLIKQYRSDRIFFAGDAAHTHSPKGGQGMNISMQDSYNLVWKIAAVVTGSVDPAILETYQLERRLEAEQLMEFDTRLVYAYEEGSMEDGSEDGVEAVRDKYAGFMAGVAVTYPPSILVGKCESNTAVARNIQLGKRLPSSLVVGQEDDCVIHLAKTLKSNGCWRLLIFPGDLHIPGVWDRLSVFTKEFSGRLNNQLGPQSTKISQLLETFLIHSSSRSSFDKSQLLGAFHHFGTDLGWDHAKTFADDPSYDGDTGQAYQQYGIDKQRGGLIVCRPDQHVGWVGDIEDVEGLERYFSRFLIKTERT</sequence>
<keyword evidence="2" id="KW-0285">Flavoprotein</keyword>
<dbReference type="EMBL" id="ML735827">
    <property type="protein sequence ID" value="KAE8412680.1"/>
    <property type="molecule type" value="Genomic_DNA"/>
</dbReference>
<accession>A0ABQ6W6C0</accession>
<dbReference type="InterPro" id="IPR038220">
    <property type="entry name" value="PHOX_C_sf"/>
</dbReference>
<dbReference type="SUPFAM" id="SSF54373">
    <property type="entry name" value="FAD-linked reductases, C-terminal domain"/>
    <property type="match status" value="1"/>
</dbReference>
<name>A0ABQ6W6C0_9EURO</name>
<proteinExistence type="inferred from homology"/>
<dbReference type="Gene3D" id="3.40.30.20">
    <property type="match status" value="1"/>
</dbReference>
<dbReference type="InterPro" id="IPR012941">
    <property type="entry name" value="Phe_hydrox_C_dim_dom"/>
</dbReference>
<evidence type="ECO:0000256" key="3">
    <source>
        <dbReference type="ARBA" id="ARBA00022827"/>
    </source>
</evidence>
<evidence type="ECO:0000313" key="7">
    <source>
        <dbReference type="EMBL" id="KAE8412680.1"/>
    </source>
</evidence>
<evidence type="ECO:0000256" key="4">
    <source>
        <dbReference type="ARBA" id="ARBA00023002"/>
    </source>
</evidence>
<dbReference type="CDD" id="cd02979">
    <property type="entry name" value="PHOX_C"/>
    <property type="match status" value="1"/>
</dbReference>
<dbReference type="Pfam" id="PF07976">
    <property type="entry name" value="Phe_hydrox_dim"/>
    <property type="match status" value="1"/>
</dbReference>
<dbReference type="Pfam" id="PF01494">
    <property type="entry name" value="FAD_binding_3"/>
    <property type="match status" value="1"/>
</dbReference>